<dbReference type="Gene3D" id="1.20.1720.10">
    <property type="entry name" value="Multidrug resistance protein D"/>
    <property type="match status" value="1"/>
</dbReference>
<dbReference type="PRINTS" id="PR01036">
    <property type="entry name" value="TCRTETB"/>
</dbReference>
<evidence type="ECO:0000256" key="1">
    <source>
        <dbReference type="ARBA" id="ARBA00004651"/>
    </source>
</evidence>
<protein>
    <submittedName>
        <fullName evidence="9">MFS transporter</fullName>
    </submittedName>
</protein>
<feature type="region of interest" description="Disordered" evidence="6">
    <location>
        <begin position="1"/>
        <end position="30"/>
    </location>
</feature>
<evidence type="ECO:0000256" key="3">
    <source>
        <dbReference type="ARBA" id="ARBA00022692"/>
    </source>
</evidence>
<keyword evidence="5 7" id="KW-0472">Membrane</keyword>
<organism evidence="9 10">
    <name type="scientific">Bifidobacterium choerinum</name>
    <dbReference type="NCBI Taxonomy" id="35760"/>
    <lineage>
        <taxon>Bacteria</taxon>
        <taxon>Bacillati</taxon>
        <taxon>Actinomycetota</taxon>
        <taxon>Actinomycetes</taxon>
        <taxon>Bifidobacteriales</taxon>
        <taxon>Bifidobacteriaceae</taxon>
        <taxon>Bifidobacterium</taxon>
    </lineage>
</organism>
<feature type="transmembrane region" description="Helical" evidence="7">
    <location>
        <begin position="79"/>
        <end position="98"/>
    </location>
</feature>
<dbReference type="AlphaFoldDB" id="A0A2D3D444"/>
<name>A0A2D3D444_9BIFI</name>
<dbReference type="Pfam" id="PF07690">
    <property type="entry name" value="MFS_1"/>
    <property type="match status" value="1"/>
</dbReference>
<sequence>MPNRVPNDSSLTSQSSQSHPLASSDARNAGESPAAEHIKPKLLLAIVATGVMAFIGILTETMTNVLFPTLMEEFHIGTAVVQWLTTGYLLVVSIVAPLSSYLNHRFTLKASFIVAIALCIAGLLTAALAVNFPMLMVARILQGAGTGIALPLMFNIILEQSPRSRLGLLMGVGNMVCAIAPALGPTVGGVGVAAIGWRWMFAILIPFLVIAGVIGAVTIRQPRPTERVHFSWAQLALLMVGFVAFVFALDRFGASITALTSSEPNASGVLALAVVLLIVSVAALVWFAMASKRSRDPLIHMGVLHSVPFRWHLLAYVMLEGVTIGFGYLIPNLAQLGFGSTTTVAGLLILPGALLGAVLAPVGGALLDHFGPMRPILSTMALAIVGIVLMLLMVRLTASVWMICVSYIAYMIGFSMAYPDTMTAGMGAVRTAMQPDGNAMFSTFQQLAGAVGTTVMSICLGVAQSGRNLETDKAAFEAATQRGGRAGMIVLLVVLICAFLANVRAFAIRRAR</sequence>
<dbReference type="KEGG" id="bcho:BcFMB_02175"/>
<proteinExistence type="predicted"/>
<evidence type="ECO:0000313" key="9">
    <source>
        <dbReference type="EMBL" id="ATU19929.1"/>
    </source>
</evidence>
<feature type="transmembrane region" description="Helical" evidence="7">
    <location>
        <begin position="136"/>
        <end position="154"/>
    </location>
</feature>
<evidence type="ECO:0000256" key="4">
    <source>
        <dbReference type="ARBA" id="ARBA00022989"/>
    </source>
</evidence>
<dbReference type="Gene3D" id="1.20.1250.20">
    <property type="entry name" value="MFS general substrate transporter like domains"/>
    <property type="match status" value="1"/>
</dbReference>
<dbReference type="GO" id="GO:0005886">
    <property type="term" value="C:plasma membrane"/>
    <property type="evidence" value="ECO:0007669"/>
    <property type="project" value="UniProtKB-SubCell"/>
</dbReference>
<dbReference type="InterPro" id="IPR011701">
    <property type="entry name" value="MFS"/>
</dbReference>
<dbReference type="PANTHER" id="PTHR42718:SF9">
    <property type="entry name" value="MAJOR FACILITATOR SUPERFAMILY MULTIDRUG TRANSPORTER MFSC"/>
    <property type="match status" value="1"/>
</dbReference>
<feature type="transmembrane region" description="Helical" evidence="7">
    <location>
        <begin position="483"/>
        <end position="503"/>
    </location>
</feature>
<evidence type="ECO:0000313" key="10">
    <source>
        <dbReference type="Proteomes" id="UP000229907"/>
    </source>
</evidence>
<feature type="transmembrane region" description="Helical" evidence="7">
    <location>
        <begin position="311"/>
        <end position="330"/>
    </location>
</feature>
<feature type="transmembrane region" description="Helical" evidence="7">
    <location>
        <begin position="342"/>
        <end position="367"/>
    </location>
</feature>
<feature type="transmembrane region" description="Helical" evidence="7">
    <location>
        <begin position="166"/>
        <end position="184"/>
    </location>
</feature>
<evidence type="ECO:0000259" key="8">
    <source>
        <dbReference type="PROSITE" id="PS50850"/>
    </source>
</evidence>
<dbReference type="PANTHER" id="PTHR42718">
    <property type="entry name" value="MAJOR FACILITATOR SUPERFAMILY MULTIDRUG TRANSPORTER MFSC"/>
    <property type="match status" value="1"/>
</dbReference>
<dbReference type="InterPro" id="IPR020846">
    <property type="entry name" value="MFS_dom"/>
</dbReference>
<evidence type="ECO:0000256" key="7">
    <source>
        <dbReference type="SAM" id="Phobius"/>
    </source>
</evidence>
<dbReference type="GO" id="GO:0022857">
    <property type="term" value="F:transmembrane transporter activity"/>
    <property type="evidence" value="ECO:0007669"/>
    <property type="project" value="InterPro"/>
</dbReference>
<feature type="compositionally biased region" description="Low complexity" evidence="6">
    <location>
        <begin position="9"/>
        <end position="18"/>
    </location>
</feature>
<feature type="transmembrane region" description="Helical" evidence="7">
    <location>
        <begin position="439"/>
        <end position="463"/>
    </location>
</feature>
<dbReference type="Proteomes" id="UP000229907">
    <property type="component" value="Chromosome"/>
</dbReference>
<feature type="domain" description="Major facilitator superfamily (MFS) profile" evidence="8">
    <location>
        <begin position="45"/>
        <end position="512"/>
    </location>
</feature>
<reference evidence="9 10" key="1">
    <citation type="submission" date="2016-11" db="EMBL/GenBank/DDBJ databases">
        <title>complete genome sequence of Bifidobacterium choerinum strain FMB-1.</title>
        <authorList>
            <person name="Park C.-S."/>
            <person name="Jung D.-H."/>
            <person name="Choi D.-S."/>
        </authorList>
    </citation>
    <scope>NUCLEOTIDE SEQUENCE [LARGE SCALE GENOMIC DNA]</scope>
    <source>
        <strain evidence="9 10">FMB-1</strain>
    </source>
</reference>
<gene>
    <name evidence="9" type="ORF">BcFMB_02175</name>
</gene>
<evidence type="ECO:0000256" key="6">
    <source>
        <dbReference type="SAM" id="MobiDB-lite"/>
    </source>
</evidence>
<dbReference type="InterPro" id="IPR036259">
    <property type="entry name" value="MFS_trans_sf"/>
</dbReference>
<dbReference type="PROSITE" id="PS50850">
    <property type="entry name" value="MFS"/>
    <property type="match status" value="1"/>
</dbReference>
<evidence type="ECO:0000256" key="2">
    <source>
        <dbReference type="ARBA" id="ARBA00022448"/>
    </source>
</evidence>
<keyword evidence="2" id="KW-0813">Transport</keyword>
<accession>A0A2D3D444</accession>
<dbReference type="SUPFAM" id="SSF103473">
    <property type="entry name" value="MFS general substrate transporter"/>
    <property type="match status" value="1"/>
</dbReference>
<feature type="transmembrane region" description="Helical" evidence="7">
    <location>
        <begin position="400"/>
        <end position="418"/>
    </location>
</feature>
<keyword evidence="3 7" id="KW-0812">Transmembrane</keyword>
<evidence type="ECO:0000256" key="5">
    <source>
        <dbReference type="ARBA" id="ARBA00023136"/>
    </source>
</evidence>
<dbReference type="EMBL" id="CP018044">
    <property type="protein sequence ID" value="ATU19929.1"/>
    <property type="molecule type" value="Genomic_DNA"/>
</dbReference>
<keyword evidence="4 7" id="KW-1133">Transmembrane helix</keyword>
<feature type="transmembrane region" description="Helical" evidence="7">
    <location>
        <begin position="196"/>
        <end position="218"/>
    </location>
</feature>
<feature type="transmembrane region" description="Helical" evidence="7">
    <location>
        <begin position="110"/>
        <end position="130"/>
    </location>
</feature>
<comment type="subcellular location">
    <subcellularLocation>
        <location evidence="1">Cell membrane</location>
        <topology evidence="1">Multi-pass membrane protein</topology>
    </subcellularLocation>
</comment>
<feature type="transmembrane region" description="Helical" evidence="7">
    <location>
        <begin position="376"/>
        <end position="394"/>
    </location>
</feature>
<feature type="transmembrane region" description="Helical" evidence="7">
    <location>
        <begin position="269"/>
        <end position="290"/>
    </location>
</feature>
<feature type="transmembrane region" description="Helical" evidence="7">
    <location>
        <begin position="42"/>
        <end position="59"/>
    </location>
</feature>
<feature type="transmembrane region" description="Helical" evidence="7">
    <location>
        <begin position="230"/>
        <end position="249"/>
    </location>
</feature>